<name>A0ABT7SDF0_9CELL</name>
<reference evidence="1 2" key="1">
    <citation type="submission" date="2023-06" db="EMBL/GenBank/DDBJ databases">
        <title>Cellulomonas sp. MW4 Whole genome sequence.</title>
        <authorList>
            <person name="Park S."/>
        </authorList>
    </citation>
    <scope>NUCLEOTIDE SEQUENCE [LARGE SCALE GENOMIC DNA]</scope>
    <source>
        <strain evidence="1 2">MW4</strain>
    </source>
</reference>
<organism evidence="1 2">
    <name type="scientific">Cellulomonas alba</name>
    <dbReference type="NCBI Taxonomy" id="3053467"/>
    <lineage>
        <taxon>Bacteria</taxon>
        <taxon>Bacillati</taxon>
        <taxon>Actinomycetota</taxon>
        <taxon>Actinomycetes</taxon>
        <taxon>Micrococcales</taxon>
        <taxon>Cellulomonadaceae</taxon>
        <taxon>Cellulomonas</taxon>
    </lineage>
</organism>
<gene>
    <name evidence="1" type="ORF">QRT04_01255</name>
</gene>
<evidence type="ECO:0000313" key="1">
    <source>
        <dbReference type="EMBL" id="MDM7853544.1"/>
    </source>
</evidence>
<evidence type="ECO:0000313" key="2">
    <source>
        <dbReference type="Proteomes" id="UP001529338"/>
    </source>
</evidence>
<sequence length="234" mass="24959">MTSSSSLSDQTTATLDSLLGAGLRLSRAMLDALTSSTPASDVASAATRAVKQADIGGTVGDLTSRLASMTAGLTKGASSSCCTIPDACFLPERLPEVKAHGCPGATMRLRLRVTNEWPASRQVAVRATGPDAKAVEIEPQQQAVGPYETATFTATVRLPDDEDDRELSALLWVRGCRDHVVRWRVSSSSGGCACTHEVAVTDEPDTVHHWYDHFYHEPCCRPQAGVRVPIQTHG</sequence>
<accession>A0ABT7SDF0</accession>
<dbReference type="EMBL" id="JAUCGQ010000001">
    <property type="protein sequence ID" value="MDM7853544.1"/>
    <property type="molecule type" value="Genomic_DNA"/>
</dbReference>
<protein>
    <submittedName>
        <fullName evidence="1">Uncharacterized protein</fullName>
    </submittedName>
</protein>
<dbReference type="RefSeq" id="WP_289453067.1">
    <property type="nucleotide sequence ID" value="NZ_JAUCGQ010000001.1"/>
</dbReference>
<proteinExistence type="predicted"/>
<dbReference type="Proteomes" id="UP001529338">
    <property type="component" value="Unassembled WGS sequence"/>
</dbReference>
<keyword evidence="2" id="KW-1185">Reference proteome</keyword>
<comment type="caution">
    <text evidence="1">The sequence shown here is derived from an EMBL/GenBank/DDBJ whole genome shotgun (WGS) entry which is preliminary data.</text>
</comment>